<reference evidence="2 3" key="1">
    <citation type="submission" date="2021-12" db="EMBL/GenBank/DDBJ databases">
        <title>A phylogenomic analysis of Limosilactobacillus reuteri reveals ancient and stable evolutionary relationships with rodents and birds and zoonotic transmission to humans.</title>
        <authorList>
            <person name="Li F."/>
            <person name="Li X."/>
            <person name="Cheng C."/>
            <person name="Tollenaar S."/>
            <person name="Zhang J.S."/>
            <person name="Simpson D."/>
            <person name="Tasseva G."/>
            <person name="Perez-Munoz M.E."/>
            <person name="Frese S."/>
            <person name="Gaenzle M.G."/>
            <person name="Walter J."/>
            <person name="Zheng J."/>
        </authorList>
    </citation>
    <scope>NUCLEOTIDE SEQUENCE [LARGE SCALE GENOMIC DNA]</scope>
    <source>
        <strain evidence="2 3">BG-MG3-B</strain>
    </source>
</reference>
<accession>A0ABS8R754</accession>
<proteinExistence type="predicted"/>
<protein>
    <submittedName>
        <fullName evidence="2">Transposase</fullName>
    </submittedName>
</protein>
<evidence type="ECO:0000313" key="2">
    <source>
        <dbReference type="EMBL" id="MCD7130278.1"/>
    </source>
</evidence>
<comment type="caution">
    <text evidence="2">The sequence shown here is derived from an EMBL/GenBank/DDBJ whole genome shotgun (WGS) entry which is preliminary data.</text>
</comment>
<evidence type="ECO:0000313" key="3">
    <source>
        <dbReference type="Proteomes" id="UP001199710"/>
    </source>
</evidence>
<keyword evidence="3" id="KW-1185">Reference proteome</keyword>
<dbReference type="PANTHER" id="PTHR33055:SF13">
    <property type="entry name" value="TRANSPOSASE"/>
    <property type="match status" value="1"/>
</dbReference>
<name>A0ABS8R754_9LACO</name>
<feature type="domain" description="Transposase IS116/IS110/IS902 C-terminal" evidence="1">
    <location>
        <begin position="1"/>
        <end position="62"/>
    </location>
</feature>
<dbReference type="PANTHER" id="PTHR33055">
    <property type="entry name" value="TRANSPOSASE FOR INSERTION SEQUENCE ELEMENT IS1111A"/>
    <property type="match status" value="1"/>
</dbReference>
<dbReference type="EMBL" id="JAJPDE010000054">
    <property type="protein sequence ID" value="MCD7130278.1"/>
    <property type="molecule type" value="Genomic_DNA"/>
</dbReference>
<dbReference type="Proteomes" id="UP001199710">
    <property type="component" value="Unassembled WGS sequence"/>
</dbReference>
<dbReference type="Pfam" id="PF02371">
    <property type="entry name" value="Transposase_20"/>
    <property type="match status" value="1"/>
</dbReference>
<dbReference type="InterPro" id="IPR047650">
    <property type="entry name" value="Transpos_IS110"/>
</dbReference>
<sequence length="113" mass="13380">MGNLNRFKTYKKLNAFVGIDLNRYQSGQNKKGDSINRRGNTNARLVEFEMIRSMLRNKGRIKNHLVDYYYKLKKPPYYKHDLVALIACANHLNRTIINLVRTNQVYDYNKTSH</sequence>
<evidence type="ECO:0000259" key="1">
    <source>
        <dbReference type="Pfam" id="PF02371"/>
    </source>
</evidence>
<dbReference type="InterPro" id="IPR003346">
    <property type="entry name" value="Transposase_20"/>
</dbReference>
<organism evidence="2 3">
    <name type="scientific">Limosilactobacillus agrestis</name>
    <dbReference type="NCBI Taxonomy" id="2759748"/>
    <lineage>
        <taxon>Bacteria</taxon>
        <taxon>Bacillati</taxon>
        <taxon>Bacillota</taxon>
        <taxon>Bacilli</taxon>
        <taxon>Lactobacillales</taxon>
        <taxon>Lactobacillaceae</taxon>
        <taxon>Limosilactobacillus</taxon>
    </lineage>
</organism>
<gene>
    <name evidence="2" type="ORF">LTY36_03615</name>
</gene>